<dbReference type="InterPro" id="IPR002347">
    <property type="entry name" value="SDR_fam"/>
</dbReference>
<evidence type="ECO:0000256" key="4">
    <source>
        <dbReference type="ARBA" id="ARBA00006484"/>
    </source>
</evidence>
<keyword evidence="12" id="KW-0496">Mitochondrion</keyword>
<protein>
    <recommendedName>
        <fullName evidence="22">(3R)-3-hydroxyacyl-CoA dehydrogenase</fullName>
        <ecNumber evidence="21">1.1.1.239</ecNumber>
        <ecNumber evidence="14">1.1.1.62</ecNumber>
        <ecNumber evidence="5">1.1.1.n12</ecNumber>
    </recommendedName>
    <alternativeName>
        <fullName evidence="24">17-beta-hydroxysteroid dehydrogenase 8</fullName>
    </alternativeName>
    <alternativeName>
        <fullName evidence="23">3-ketoacyl-[acyl-carrier-protein] reductase alpha subunit</fullName>
    </alternativeName>
    <alternativeName>
        <fullName evidence="26">3-oxoacyl-[acyl-carrier-protein] reductase</fullName>
    </alternativeName>
    <alternativeName>
        <fullName evidence="27">Estradiol 17-beta-dehydrogenase 8</fullName>
    </alternativeName>
    <alternativeName>
        <fullName evidence="25">Testosterone 17-beta-dehydrogenase 8</fullName>
    </alternativeName>
</protein>
<evidence type="ECO:0000256" key="21">
    <source>
        <dbReference type="ARBA" id="ARBA00066822"/>
    </source>
</evidence>
<dbReference type="GO" id="GO:0005759">
    <property type="term" value="C:mitochondrial matrix"/>
    <property type="evidence" value="ECO:0007669"/>
    <property type="project" value="UniProtKB-SubCell"/>
</dbReference>
<reference evidence="28" key="1">
    <citation type="submission" date="2020-04" db="EMBL/GenBank/DDBJ databases">
        <authorList>
            <person name="Neveu A P."/>
        </authorList>
    </citation>
    <scope>NUCLEOTIDE SEQUENCE</scope>
    <source>
        <tissue evidence="28">Whole embryo</tissue>
    </source>
</reference>
<comment type="catalytic activity">
    <reaction evidence="16">
        <text>17beta-estradiol + NAD(+) = estrone + NADH + H(+)</text>
        <dbReference type="Rhea" id="RHEA:24612"/>
        <dbReference type="ChEBI" id="CHEBI:15378"/>
        <dbReference type="ChEBI" id="CHEBI:16469"/>
        <dbReference type="ChEBI" id="CHEBI:17263"/>
        <dbReference type="ChEBI" id="CHEBI:57540"/>
        <dbReference type="ChEBI" id="CHEBI:57945"/>
        <dbReference type="EC" id="1.1.1.62"/>
    </reaction>
    <physiologicalReaction direction="left-to-right" evidence="16">
        <dbReference type="Rhea" id="RHEA:24613"/>
    </physiologicalReaction>
    <physiologicalReaction direction="right-to-left" evidence="16">
        <dbReference type="Rhea" id="RHEA:24614"/>
    </physiologicalReaction>
</comment>
<keyword evidence="7" id="KW-0597">Phosphoprotein</keyword>
<dbReference type="Pfam" id="PF13561">
    <property type="entry name" value="adh_short_C2"/>
    <property type="match status" value="1"/>
</dbReference>
<dbReference type="GO" id="GO:0004303">
    <property type="term" value="F:estradiol 17-beta-dehydrogenase [NAD(P)+] activity"/>
    <property type="evidence" value="ECO:0007669"/>
    <property type="project" value="UniProtKB-EC"/>
</dbReference>
<evidence type="ECO:0000256" key="16">
    <source>
        <dbReference type="ARBA" id="ARBA00049069"/>
    </source>
</evidence>
<evidence type="ECO:0000256" key="23">
    <source>
        <dbReference type="ARBA" id="ARBA00077835"/>
    </source>
</evidence>
<dbReference type="PANTHER" id="PTHR42760">
    <property type="entry name" value="SHORT-CHAIN DEHYDROGENASES/REDUCTASES FAMILY MEMBER"/>
    <property type="match status" value="1"/>
</dbReference>
<evidence type="ECO:0000256" key="17">
    <source>
        <dbReference type="ARBA" id="ARBA00050232"/>
    </source>
</evidence>
<evidence type="ECO:0000256" key="14">
    <source>
        <dbReference type="ARBA" id="ARBA00024072"/>
    </source>
</evidence>
<comment type="similarity">
    <text evidence="4">Belongs to the short-chain dehydrogenases/reductases (SDR) family.</text>
</comment>
<dbReference type="InterPro" id="IPR020904">
    <property type="entry name" value="Sc_DH/Rdtase_CS"/>
</dbReference>
<dbReference type="PRINTS" id="PR00080">
    <property type="entry name" value="SDRFAMILY"/>
</dbReference>
<dbReference type="EC" id="1.1.1.62" evidence="14"/>
<keyword evidence="9" id="KW-0560">Oxidoreductase</keyword>
<dbReference type="GO" id="GO:0008210">
    <property type="term" value="P:estrogen metabolic process"/>
    <property type="evidence" value="ECO:0007669"/>
    <property type="project" value="UniProtKB-ARBA"/>
</dbReference>
<keyword evidence="10" id="KW-0520">NAD</keyword>
<comment type="pathway">
    <text evidence="3">Lipid metabolism; mitochondrial fatty acid beta-oxidation.</text>
</comment>
<dbReference type="EMBL" id="LR785865">
    <property type="protein sequence ID" value="CAB3254321.1"/>
    <property type="molecule type" value="mRNA"/>
</dbReference>
<evidence type="ECO:0000256" key="27">
    <source>
        <dbReference type="ARBA" id="ARBA00083258"/>
    </source>
</evidence>
<dbReference type="Gene3D" id="3.40.50.720">
    <property type="entry name" value="NAD(P)-binding Rossmann-like Domain"/>
    <property type="match status" value="1"/>
</dbReference>
<evidence type="ECO:0000256" key="13">
    <source>
        <dbReference type="ARBA" id="ARBA00023160"/>
    </source>
</evidence>
<dbReference type="FunFam" id="3.40.50.720:FF:000231">
    <property type="entry name" value="Estradiol 17-beta-dehydrogenase 8"/>
    <property type="match status" value="1"/>
</dbReference>
<keyword evidence="13" id="KW-0275">Fatty acid biosynthesis</keyword>
<dbReference type="GO" id="GO:0048038">
    <property type="term" value="F:quinone binding"/>
    <property type="evidence" value="ECO:0007669"/>
    <property type="project" value="TreeGrafter"/>
</dbReference>
<dbReference type="EC" id="1.1.1.239" evidence="21"/>
<evidence type="ECO:0000256" key="5">
    <source>
        <dbReference type="ARBA" id="ARBA00012456"/>
    </source>
</evidence>
<evidence type="ECO:0000256" key="7">
    <source>
        <dbReference type="ARBA" id="ARBA00022553"/>
    </source>
</evidence>
<evidence type="ECO:0000256" key="12">
    <source>
        <dbReference type="ARBA" id="ARBA00023128"/>
    </source>
</evidence>
<evidence type="ECO:0000256" key="20">
    <source>
        <dbReference type="ARBA" id="ARBA00065174"/>
    </source>
</evidence>
<evidence type="ECO:0000256" key="3">
    <source>
        <dbReference type="ARBA" id="ARBA00005198"/>
    </source>
</evidence>
<sequence>MGSTRLLGKYAIVTGAGSGIGHAICRIFASEGASVLLVDRNEPKINELSQKLDKQHENDHHCIAGDVSNSGFASSLFEKSQTLFERKGDILVNCAGITRDSLLLNMSEKQFDDVIQVNLKSIFLMTQAYISDMKSSGELKPASIVNISSIVGKGGNVGQANYAASKAGVIGFTKSVGIEMGRFGIRCNAVLPGFIQTPMTQVVPEKVLNQMIHLIPAKRIGNPEEVAKACLFLASDESSYVNCSCLEVTGGLMA</sequence>
<evidence type="ECO:0000256" key="26">
    <source>
        <dbReference type="ARBA" id="ARBA00083097"/>
    </source>
</evidence>
<evidence type="ECO:0000256" key="11">
    <source>
        <dbReference type="ARBA" id="ARBA00023098"/>
    </source>
</evidence>
<dbReference type="InterPro" id="IPR036291">
    <property type="entry name" value="NAD(P)-bd_dom_sf"/>
</dbReference>
<comment type="subunit">
    <text evidence="20">Heterotetramer with CBR4; contains two molecules of HSD17B8 and CBR4.</text>
</comment>
<keyword evidence="6" id="KW-0444">Lipid biosynthesis</keyword>
<keyword evidence="8" id="KW-0276">Fatty acid metabolism</keyword>
<evidence type="ECO:0000256" key="2">
    <source>
        <dbReference type="ARBA" id="ARBA00005194"/>
    </source>
</evidence>
<proteinExistence type="evidence at transcript level"/>
<dbReference type="PANTHER" id="PTHR42760:SF83">
    <property type="entry name" value="(3R)-3-HYDROXYACYL-COA DEHYDROGENASE"/>
    <property type="match status" value="1"/>
</dbReference>
<dbReference type="GO" id="GO:0006633">
    <property type="term" value="P:fatty acid biosynthetic process"/>
    <property type="evidence" value="ECO:0007669"/>
    <property type="project" value="UniProtKB-KW"/>
</dbReference>
<evidence type="ECO:0000256" key="8">
    <source>
        <dbReference type="ARBA" id="ARBA00022832"/>
    </source>
</evidence>
<evidence type="ECO:0000256" key="19">
    <source>
        <dbReference type="ARBA" id="ARBA00052680"/>
    </source>
</evidence>
<evidence type="ECO:0000256" key="22">
    <source>
        <dbReference type="ARBA" id="ARBA00070911"/>
    </source>
</evidence>
<comment type="pathway">
    <text evidence="15">Steroid biosynthesis; estrogen biosynthesis.</text>
</comment>
<evidence type="ECO:0000256" key="15">
    <source>
        <dbReference type="ARBA" id="ARBA00037929"/>
    </source>
</evidence>
<evidence type="ECO:0000256" key="10">
    <source>
        <dbReference type="ARBA" id="ARBA00023027"/>
    </source>
</evidence>
<dbReference type="NCBIfam" id="NF009466">
    <property type="entry name" value="PRK12826.1-2"/>
    <property type="match status" value="1"/>
</dbReference>
<evidence type="ECO:0000256" key="1">
    <source>
        <dbReference type="ARBA" id="ARBA00004305"/>
    </source>
</evidence>
<keyword evidence="11" id="KW-0443">Lipid metabolism</keyword>
<comment type="catalytic activity">
    <reaction evidence="17">
        <text>testosterone + NAD(+) = androst-4-ene-3,17-dione + NADH + H(+)</text>
        <dbReference type="Rhea" id="RHEA:14929"/>
        <dbReference type="ChEBI" id="CHEBI:15378"/>
        <dbReference type="ChEBI" id="CHEBI:16422"/>
        <dbReference type="ChEBI" id="CHEBI:17347"/>
        <dbReference type="ChEBI" id="CHEBI:57540"/>
        <dbReference type="ChEBI" id="CHEBI:57945"/>
        <dbReference type="EC" id="1.1.1.239"/>
    </reaction>
    <physiologicalReaction direction="left-to-right" evidence="17">
        <dbReference type="Rhea" id="RHEA:14930"/>
    </physiologicalReaction>
</comment>
<evidence type="ECO:0000256" key="6">
    <source>
        <dbReference type="ARBA" id="ARBA00022516"/>
    </source>
</evidence>
<dbReference type="AlphaFoldDB" id="A0A6F9DE56"/>
<evidence type="ECO:0000256" key="24">
    <source>
        <dbReference type="ARBA" id="ARBA00081419"/>
    </source>
</evidence>
<evidence type="ECO:0000256" key="9">
    <source>
        <dbReference type="ARBA" id="ARBA00023002"/>
    </source>
</evidence>
<dbReference type="GO" id="GO:0047035">
    <property type="term" value="F:testosterone dehydrogenase (NAD+) activity"/>
    <property type="evidence" value="ECO:0007669"/>
    <property type="project" value="UniProtKB-EC"/>
</dbReference>
<gene>
    <name evidence="28" type="primary">Hsd17b8-003</name>
</gene>
<dbReference type="PRINTS" id="PR00081">
    <property type="entry name" value="GDHRDH"/>
</dbReference>
<accession>A0A6F9DE56</accession>
<name>A0A6F9DE56_9ASCI</name>
<comment type="catalytic activity">
    <reaction evidence="18">
        <text>17beta-hydroxy-5alpha-androstan-3-one + NAD(+) = 5alpha-androstan-3,17-dione + NADH + H(+)</text>
        <dbReference type="Rhea" id="RHEA:41992"/>
        <dbReference type="ChEBI" id="CHEBI:15378"/>
        <dbReference type="ChEBI" id="CHEBI:15994"/>
        <dbReference type="ChEBI" id="CHEBI:16330"/>
        <dbReference type="ChEBI" id="CHEBI:57540"/>
        <dbReference type="ChEBI" id="CHEBI:57945"/>
    </reaction>
    <physiologicalReaction direction="left-to-right" evidence="18">
        <dbReference type="Rhea" id="RHEA:41993"/>
    </physiologicalReaction>
</comment>
<dbReference type="SUPFAM" id="SSF51735">
    <property type="entry name" value="NAD(P)-binding Rossmann-fold domains"/>
    <property type="match status" value="1"/>
</dbReference>
<evidence type="ECO:0000256" key="25">
    <source>
        <dbReference type="ARBA" id="ARBA00081936"/>
    </source>
</evidence>
<comment type="pathway">
    <text evidence="2">Lipid metabolism; fatty acid biosynthesis.</text>
</comment>
<dbReference type="EC" id="1.1.1.n12" evidence="5"/>
<organism evidence="28">
    <name type="scientific">Phallusia mammillata</name>
    <dbReference type="NCBI Taxonomy" id="59560"/>
    <lineage>
        <taxon>Eukaryota</taxon>
        <taxon>Metazoa</taxon>
        <taxon>Chordata</taxon>
        <taxon>Tunicata</taxon>
        <taxon>Ascidiacea</taxon>
        <taxon>Phlebobranchia</taxon>
        <taxon>Ascidiidae</taxon>
        <taxon>Phallusia</taxon>
    </lineage>
</organism>
<comment type="subcellular location">
    <subcellularLocation>
        <location evidence="1">Mitochondrion matrix</location>
    </subcellularLocation>
</comment>
<dbReference type="PROSITE" id="PS00061">
    <property type="entry name" value="ADH_SHORT"/>
    <property type="match status" value="1"/>
</dbReference>
<comment type="catalytic activity">
    <reaction evidence="19">
        <text>a (3R)-3-hydroxyacyl-CoA + NAD(+) = a 3-oxoacyl-CoA + NADH + H(+)</text>
        <dbReference type="Rhea" id="RHEA:32711"/>
        <dbReference type="ChEBI" id="CHEBI:15378"/>
        <dbReference type="ChEBI" id="CHEBI:57319"/>
        <dbReference type="ChEBI" id="CHEBI:57540"/>
        <dbReference type="ChEBI" id="CHEBI:57945"/>
        <dbReference type="ChEBI" id="CHEBI:90726"/>
        <dbReference type="EC" id="1.1.1.n12"/>
    </reaction>
    <physiologicalReaction direction="left-to-right" evidence="19">
        <dbReference type="Rhea" id="RHEA:32712"/>
    </physiologicalReaction>
</comment>
<evidence type="ECO:0000256" key="18">
    <source>
        <dbReference type="ARBA" id="ARBA00050435"/>
    </source>
</evidence>
<evidence type="ECO:0000313" key="28">
    <source>
        <dbReference type="EMBL" id="CAB3254321.1"/>
    </source>
</evidence>